<name>A0A5B7X9F6_9FLAO</name>
<dbReference type="KEGG" id="afla:FHG64_12310"/>
<dbReference type="InterPro" id="IPR006976">
    <property type="entry name" value="VanZ-like"/>
</dbReference>
<accession>A0A5B7X9F6</accession>
<gene>
    <name evidence="3" type="ORF">FHG64_12310</name>
</gene>
<keyword evidence="1" id="KW-0472">Membrane</keyword>
<proteinExistence type="predicted"/>
<dbReference type="NCBIfam" id="NF037970">
    <property type="entry name" value="vanZ_1"/>
    <property type="match status" value="1"/>
</dbReference>
<feature type="transmembrane region" description="Helical" evidence="1">
    <location>
        <begin position="63"/>
        <end position="80"/>
    </location>
</feature>
<protein>
    <submittedName>
        <fullName evidence="3">VanZ family protein</fullName>
    </submittedName>
</protein>
<evidence type="ECO:0000313" key="4">
    <source>
        <dbReference type="Proteomes" id="UP000309016"/>
    </source>
</evidence>
<feature type="transmembrane region" description="Helical" evidence="1">
    <location>
        <begin position="6"/>
        <end position="20"/>
    </location>
</feature>
<evidence type="ECO:0000259" key="2">
    <source>
        <dbReference type="Pfam" id="PF04892"/>
    </source>
</evidence>
<sequence>MMHTGAYFGLAVLWFSYYLFKKEEAIQRRGFLKISVLAVLFGMLIEVLQGILTDYREPDWADILANSLGVFIAYCVFVIFQKFLNRVKHQISSFL</sequence>
<feature type="transmembrane region" description="Helical" evidence="1">
    <location>
        <begin position="32"/>
        <end position="51"/>
    </location>
</feature>
<dbReference type="AlphaFoldDB" id="A0A5B7X9F6"/>
<dbReference type="Proteomes" id="UP000309016">
    <property type="component" value="Chromosome"/>
</dbReference>
<keyword evidence="1" id="KW-1133">Transmembrane helix</keyword>
<keyword evidence="4" id="KW-1185">Reference proteome</keyword>
<feature type="domain" description="VanZ-like" evidence="2">
    <location>
        <begin position="14"/>
        <end position="80"/>
    </location>
</feature>
<keyword evidence="1" id="KW-0812">Transmembrane</keyword>
<dbReference type="PANTHER" id="PTHR28008">
    <property type="entry name" value="DOMAIN PROTEIN, PUTATIVE (AFU_ORTHOLOGUE AFUA_3G10980)-RELATED"/>
    <property type="match status" value="1"/>
</dbReference>
<dbReference type="Pfam" id="PF04892">
    <property type="entry name" value="VanZ"/>
    <property type="match status" value="1"/>
</dbReference>
<dbReference type="OrthoDB" id="5472246at2"/>
<reference evidence="3 4" key="1">
    <citation type="submission" date="2019-06" db="EMBL/GenBank/DDBJ databases">
        <title>Complete genome sequence of Antarcticibacterium flavum KCTC 52984T from an Antarctic marine sediment.</title>
        <authorList>
            <person name="Lee Y.M."/>
            <person name="Shin S.C."/>
        </authorList>
    </citation>
    <scope>NUCLEOTIDE SEQUENCE [LARGE SCALE GENOMIC DNA]</scope>
    <source>
        <strain evidence="3 4">KCTC 52984</strain>
    </source>
</reference>
<dbReference type="EMBL" id="CP040812">
    <property type="protein sequence ID" value="QCY71432.1"/>
    <property type="molecule type" value="Genomic_DNA"/>
</dbReference>
<organism evidence="3 4">
    <name type="scientific">Antarcticibacterium flavum</name>
    <dbReference type="NCBI Taxonomy" id="2058175"/>
    <lineage>
        <taxon>Bacteria</taxon>
        <taxon>Pseudomonadati</taxon>
        <taxon>Bacteroidota</taxon>
        <taxon>Flavobacteriia</taxon>
        <taxon>Flavobacteriales</taxon>
        <taxon>Flavobacteriaceae</taxon>
        <taxon>Antarcticibacterium</taxon>
    </lineage>
</organism>
<dbReference type="PANTHER" id="PTHR28008:SF1">
    <property type="entry name" value="DOMAIN PROTEIN, PUTATIVE (AFU_ORTHOLOGUE AFUA_3G10980)-RELATED"/>
    <property type="match status" value="1"/>
</dbReference>
<evidence type="ECO:0000313" key="3">
    <source>
        <dbReference type="EMBL" id="QCY71432.1"/>
    </source>
</evidence>
<evidence type="ECO:0000256" key="1">
    <source>
        <dbReference type="SAM" id="Phobius"/>
    </source>
</evidence>